<evidence type="ECO:0000256" key="2">
    <source>
        <dbReference type="ARBA" id="ARBA00007581"/>
    </source>
</evidence>
<accession>A0ABW3UXC6</accession>
<dbReference type="PIRSF" id="PIRSF006157">
    <property type="entry name" value="Doxgns_DODA"/>
    <property type="match status" value="1"/>
</dbReference>
<keyword evidence="3" id="KW-0479">Metal-binding</keyword>
<dbReference type="PANTHER" id="PTHR30096">
    <property type="entry name" value="4,5-DOPA DIOXYGENASE EXTRADIOL-LIKE PROTEIN"/>
    <property type="match status" value="1"/>
</dbReference>
<dbReference type="Gene3D" id="3.40.830.10">
    <property type="entry name" value="LigB-like"/>
    <property type="match status" value="1"/>
</dbReference>
<comment type="cofactor">
    <cofactor evidence="1">
        <name>Zn(2+)</name>
        <dbReference type="ChEBI" id="CHEBI:29105"/>
    </cofactor>
</comment>
<feature type="domain" description="Extradiol ring-cleavage dioxygenase class III enzyme subunit B" evidence="6">
    <location>
        <begin position="31"/>
        <end position="250"/>
    </location>
</feature>
<gene>
    <name evidence="7" type="ORF">ACFQ4B_28815</name>
</gene>
<evidence type="ECO:0000313" key="7">
    <source>
        <dbReference type="EMBL" id="MFD1224115.1"/>
    </source>
</evidence>
<keyword evidence="7" id="KW-0223">Dioxygenase</keyword>
<dbReference type="EC" id="1.13.-.-" evidence="7"/>
<comment type="similarity">
    <text evidence="2">Belongs to the DODA-type extradiol aromatic ring-opening dioxygenase family.</text>
</comment>
<dbReference type="InterPro" id="IPR014436">
    <property type="entry name" value="Extradiol_dOase_DODA"/>
</dbReference>
<sequence length="256" mass="29129">MVPALFVAHGMPTLVLETNSYTKLLRNLGLLLPRPKGIAIFSAHWEHPVQMISSAPQLETMYDFFGFPEPLYELDYPAKGDLVLSMEIERLLSGEGIRCELNHRRGLDHGVWTVMKLLYPEADIPLVSLSVHPRLVPEEQYRIGKALLALREQGVMIIGSGGTVHNLSKLRWESEGADKWAVHFDRWLADKISVWDLESLFDYAQRAPYAQKAVPTQEHLAPLFICMGAADRNRSARLLHQQYQYGTMSLSAWMFK</sequence>
<keyword evidence="5 7" id="KW-0560">Oxidoreductase</keyword>
<dbReference type="EMBL" id="JBHTLU010000042">
    <property type="protein sequence ID" value="MFD1224115.1"/>
    <property type="molecule type" value="Genomic_DNA"/>
</dbReference>
<dbReference type="InterPro" id="IPR004183">
    <property type="entry name" value="Xdiol_dOase_suB"/>
</dbReference>
<evidence type="ECO:0000259" key="6">
    <source>
        <dbReference type="Pfam" id="PF02900"/>
    </source>
</evidence>
<name>A0ABW3UXC6_9BACL</name>
<dbReference type="PANTHER" id="PTHR30096:SF0">
    <property type="entry name" value="4,5-DOPA DIOXYGENASE EXTRADIOL-LIKE PROTEIN"/>
    <property type="match status" value="1"/>
</dbReference>
<evidence type="ECO:0000256" key="3">
    <source>
        <dbReference type="ARBA" id="ARBA00022723"/>
    </source>
</evidence>
<evidence type="ECO:0000313" key="8">
    <source>
        <dbReference type="Proteomes" id="UP001597180"/>
    </source>
</evidence>
<comment type="caution">
    <text evidence="7">The sequence shown here is derived from an EMBL/GenBank/DDBJ whole genome shotgun (WGS) entry which is preliminary data.</text>
</comment>
<protein>
    <submittedName>
        <fullName evidence="7">DODA-type extradiol aromatic ring-opening family dioxygenase</fullName>
        <ecNumber evidence="7">1.13.-.-</ecNumber>
    </submittedName>
</protein>
<dbReference type="RefSeq" id="WP_345592879.1">
    <property type="nucleotide sequence ID" value="NZ_BAABJG010000036.1"/>
</dbReference>
<proteinExistence type="inferred from homology"/>
<dbReference type="SUPFAM" id="SSF53213">
    <property type="entry name" value="LigB-like"/>
    <property type="match status" value="1"/>
</dbReference>
<dbReference type="Pfam" id="PF02900">
    <property type="entry name" value="LigB"/>
    <property type="match status" value="1"/>
</dbReference>
<keyword evidence="8" id="KW-1185">Reference proteome</keyword>
<dbReference type="CDD" id="cd07363">
    <property type="entry name" value="45_DOPA_Dioxygenase"/>
    <property type="match status" value="1"/>
</dbReference>
<dbReference type="Proteomes" id="UP001597180">
    <property type="component" value="Unassembled WGS sequence"/>
</dbReference>
<evidence type="ECO:0000256" key="4">
    <source>
        <dbReference type="ARBA" id="ARBA00022833"/>
    </source>
</evidence>
<keyword evidence="4" id="KW-0862">Zinc</keyword>
<organism evidence="7 8">
    <name type="scientific">Paenibacillus vulneris</name>
    <dbReference type="NCBI Taxonomy" id="1133364"/>
    <lineage>
        <taxon>Bacteria</taxon>
        <taxon>Bacillati</taxon>
        <taxon>Bacillota</taxon>
        <taxon>Bacilli</taxon>
        <taxon>Bacillales</taxon>
        <taxon>Paenibacillaceae</taxon>
        <taxon>Paenibacillus</taxon>
    </lineage>
</organism>
<dbReference type="GO" id="GO:0051213">
    <property type="term" value="F:dioxygenase activity"/>
    <property type="evidence" value="ECO:0007669"/>
    <property type="project" value="UniProtKB-KW"/>
</dbReference>
<evidence type="ECO:0000256" key="5">
    <source>
        <dbReference type="ARBA" id="ARBA00023002"/>
    </source>
</evidence>
<evidence type="ECO:0000256" key="1">
    <source>
        <dbReference type="ARBA" id="ARBA00001947"/>
    </source>
</evidence>
<reference evidence="8" key="1">
    <citation type="journal article" date="2019" name="Int. J. Syst. Evol. Microbiol.">
        <title>The Global Catalogue of Microorganisms (GCM) 10K type strain sequencing project: providing services to taxonomists for standard genome sequencing and annotation.</title>
        <authorList>
            <consortium name="The Broad Institute Genomics Platform"/>
            <consortium name="The Broad Institute Genome Sequencing Center for Infectious Disease"/>
            <person name="Wu L."/>
            <person name="Ma J."/>
        </authorList>
    </citation>
    <scope>NUCLEOTIDE SEQUENCE [LARGE SCALE GENOMIC DNA]</scope>
    <source>
        <strain evidence="8">CCUG 53270</strain>
    </source>
</reference>